<feature type="domain" description="Peptidase M3A/M3B catalytic" evidence="7">
    <location>
        <begin position="201"/>
        <end position="578"/>
    </location>
</feature>
<reference evidence="9 10" key="1">
    <citation type="submission" date="2024-03" db="EMBL/GenBank/DDBJ databases">
        <title>Ignisphaera cupida sp. nov., a hyperthermophilic hydrolytic archaeon from a hot spring of Kamchatka, and proposal of Ignisphaeraceae fam. nov.</title>
        <authorList>
            <person name="Podosokorskaya O.A."/>
            <person name="Elcheninov A.G."/>
            <person name="Maltseva A.I."/>
            <person name="Zayulina K.S."/>
            <person name="Novikov A."/>
            <person name="Merkel A.Y."/>
        </authorList>
    </citation>
    <scope>NUCLEOTIDE SEQUENCE [LARGE SCALE GENOMIC DNA]</scope>
    <source>
        <strain evidence="9 10">38H-sp</strain>
    </source>
</reference>
<dbReference type="Gene3D" id="1.10.1370.20">
    <property type="entry name" value="Oligoendopeptidase f, C-terminal domain"/>
    <property type="match status" value="1"/>
</dbReference>
<dbReference type="Proteomes" id="UP001466331">
    <property type="component" value="Unassembled WGS sequence"/>
</dbReference>
<feature type="domain" description="Oligopeptidase F N-terminal" evidence="8">
    <location>
        <begin position="113"/>
        <end position="181"/>
    </location>
</feature>
<dbReference type="SUPFAM" id="SSF55486">
    <property type="entry name" value="Metalloproteases ('zincins'), catalytic domain"/>
    <property type="match status" value="1"/>
</dbReference>
<comment type="caution">
    <text evidence="9">The sequence shown here is derived from an EMBL/GenBank/DDBJ whole genome shotgun (WGS) entry which is preliminary data.</text>
</comment>
<dbReference type="PANTHER" id="PTHR11804:SF84">
    <property type="entry name" value="SACCHAROLYSIN"/>
    <property type="match status" value="1"/>
</dbReference>
<evidence type="ECO:0000256" key="4">
    <source>
        <dbReference type="ARBA" id="ARBA00022833"/>
    </source>
</evidence>
<name>A0ABU9UDQ8_9SPIR</name>
<organism evidence="9 10">
    <name type="scientific">Rarispira pelagica</name>
    <dbReference type="NCBI Taxonomy" id="3141764"/>
    <lineage>
        <taxon>Bacteria</taxon>
        <taxon>Pseudomonadati</taxon>
        <taxon>Spirochaetota</taxon>
        <taxon>Spirochaetia</taxon>
        <taxon>Winmispirales</taxon>
        <taxon>Winmispiraceae</taxon>
        <taxon>Rarispira</taxon>
    </lineage>
</organism>
<keyword evidence="1 6" id="KW-0645">Protease</keyword>
<keyword evidence="5 6" id="KW-0482">Metalloprotease</keyword>
<dbReference type="CDD" id="cd09608">
    <property type="entry name" value="M3B_PepF"/>
    <property type="match status" value="1"/>
</dbReference>
<keyword evidence="4 6" id="KW-0862">Zinc</keyword>
<evidence type="ECO:0000256" key="2">
    <source>
        <dbReference type="ARBA" id="ARBA00022723"/>
    </source>
</evidence>
<evidence type="ECO:0000313" key="10">
    <source>
        <dbReference type="Proteomes" id="UP001466331"/>
    </source>
</evidence>
<dbReference type="InterPro" id="IPR042088">
    <property type="entry name" value="OligoPept_F_C"/>
</dbReference>
<evidence type="ECO:0000256" key="3">
    <source>
        <dbReference type="ARBA" id="ARBA00022801"/>
    </source>
</evidence>
<gene>
    <name evidence="9" type="primary">pepF</name>
    <name evidence="9" type="ORF">WKV44_09670</name>
</gene>
<evidence type="ECO:0000313" key="9">
    <source>
        <dbReference type="EMBL" id="MEM5948806.1"/>
    </source>
</evidence>
<dbReference type="InterPro" id="IPR004438">
    <property type="entry name" value="Peptidase_M3B"/>
</dbReference>
<dbReference type="EMBL" id="JBCHKQ010000005">
    <property type="protein sequence ID" value="MEM5948806.1"/>
    <property type="molecule type" value="Genomic_DNA"/>
</dbReference>
<dbReference type="Pfam" id="PF01432">
    <property type="entry name" value="Peptidase_M3"/>
    <property type="match status" value="1"/>
</dbReference>
<evidence type="ECO:0000256" key="6">
    <source>
        <dbReference type="RuleBase" id="RU368091"/>
    </source>
</evidence>
<dbReference type="InterPro" id="IPR045090">
    <property type="entry name" value="Pept_M3A_M3B"/>
</dbReference>
<evidence type="ECO:0000256" key="5">
    <source>
        <dbReference type="ARBA" id="ARBA00023049"/>
    </source>
</evidence>
<dbReference type="PANTHER" id="PTHR11804">
    <property type="entry name" value="PROTEASE M3 THIMET OLIGOPEPTIDASE-RELATED"/>
    <property type="match status" value="1"/>
</dbReference>
<comment type="cofactor">
    <cofactor evidence="6">
        <name>Zn(2+)</name>
        <dbReference type="ChEBI" id="CHEBI:29105"/>
    </cofactor>
    <text evidence="6">Binds 1 zinc ion.</text>
</comment>
<evidence type="ECO:0000256" key="1">
    <source>
        <dbReference type="ARBA" id="ARBA00022670"/>
    </source>
</evidence>
<comment type="similarity">
    <text evidence="6">Belongs to the peptidase M3B family.</text>
</comment>
<dbReference type="Pfam" id="PF08439">
    <property type="entry name" value="Peptidase_M3_N"/>
    <property type="match status" value="1"/>
</dbReference>
<dbReference type="Gene3D" id="1.10.287.830">
    <property type="entry name" value="putative peptidase helix hairpin domain like"/>
    <property type="match status" value="1"/>
</dbReference>
<keyword evidence="2 6" id="KW-0479">Metal-binding</keyword>
<sequence length="595" mass="68778">MKLITRKEQKKQDCWDLSSLFANDKEWEETLEEIKKEIPVLLEYKGKLSQSVKVFSDFLVKYFSLLQKAEALGVYAYLRLSEDGGEAERQKLWGIYLGFSAQFSSALSFVEPEILKLPQEITDYVLKDDSQKDYHIWLKKLLRYKKYILTEEQEKLLAELSESRSLAQRAFSALNDVDMEFGTVETEKGLESLTHGSYMRFMENRNRAIREQAYMQYLNQYKKHYNTISTLYTTQVKQNSTEARLRGYKSSLEAKLYPDDVSTELYTHLIKQVEEALPVLHRYYELRRNKLNLDKLKLYDTKVPLTSEPKINYPYEEAVEIVCKALSPLGEDYTNVLKKGLTSGWVDRYENKGKRSGAFSYGCYSGEPYILLNYDPTVLRHVFTLAHEAGHSMHSYYSVKNNPFPHYNYSIFEAEVASTFNEELLLDYMLKQADKTLKTALILKHTDELIGTYFRQTMFAEFELAVHNIADAGQPVTGQNILEIYQKLLKKYFGPAVEIGEIDCYESLRIPHFYRAFYVYKYATGITAALNLAEAVKQDKAGAKEAYRQFLSNGGSSFPIENLKKAGVDLMSDAPYKRLSEVFASHVAELEKSLL</sequence>
<accession>A0ABU9UDQ8</accession>
<dbReference type="InterPro" id="IPR013647">
    <property type="entry name" value="OligopepF_N_dom"/>
</dbReference>
<protein>
    <recommendedName>
        <fullName evidence="6">Oligopeptidase F</fullName>
        <ecNumber evidence="6">3.4.24.-</ecNumber>
    </recommendedName>
</protein>
<evidence type="ECO:0000259" key="8">
    <source>
        <dbReference type="Pfam" id="PF08439"/>
    </source>
</evidence>
<proteinExistence type="inferred from homology"/>
<keyword evidence="10" id="KW-1185">Reference proteome</keyword>
<dbReference type="NCBIfam" id="TIGR00181">
    <property type="entry name" value="pepF"/>
    <property type="match status" value="1"/>
</dbReference>
<evidence type="ECO:0000259" key="7">
    <source>
        <dbReference type="Pfam" id="PF01432"/>
    </source>
</evidence>
<keyword evidence="3 6" id="KW-0378">Hydrolase</keyword>
<dbReference type="RefSeq" id="WP_420070256.1">
    <property type="nucleotide sequence ID" value="NZ_JBCHKQ010000005.1"/>
</dbReference>
<dbReference type="Gene3D" id="1.20.140.70">
    <property type="entry name" value="Oligopeptidase f, N-terminal domain"/>
    <property type="match status" value="1"/>
</dbReference>
<dbReference type="EC" id="3.4.24.-" evidence="6"/>
<dbReference type="InterPro" id="IPR001567">
    <property type="entry name" value="Pept_M3A_M3B_dom"/>
</dbReference>
<comment type="function">
    <text evidence="6">Has oligopeptidase activity and degrades a variety of small bioactive peptides.</text>
</comment>